<dbReference type="EMBL" id="GISG01180233">
    <property type="protein sequence ID" value="MBA4653621.1"/>
    <property type="molecule type" value="Transcribed_RNA"/>
</dbReference>
<reference evidence="1" key="1">
    <citation type="journal article" date="2013" name="J. Plant Res.">
        <title>Effect of fungi and light on seed germination of three Opuntia species from semiarid lands of central Mexico.</title>
        <authorList>
            <person name="Delgado-Sanchez P."/>
            <person name="Jimenez-Bremont J.F."/>
            <person name="Guerrero-Gonzalez Mde L."/>
            <person name="Flores J."/>
        </authorList>
    </citation>
    <scope>NUCLEOTIDE SEQUENCE</scope>
    <source>
        <tissue evidence="1">Cladode</tissue>
    </source>
</reference>
<name>A0A7C9DWG7_OPUST</name>
<protein>
    <submittedName>
        <fullName evidence="1">Uncharacterized protein</fullName>
    </submittedName>
</protein>
<reference evidence="1" key="2">
    <citation type="submission" date="2020-07" db="EMBL/GenBank/DDBJ databases">
        <authorList>
            <person name="Vera ALvarez R."/>
            <person name="Arias-Moreno D.M."/>
            <person name="Jimenez-Jacinto V."/>
            <person name="Jimenez-Bremont J.F."/>
            <person name="Swaminathan K."/>
            <person name="Moose S.P."/>
            <person name="Guerrero-Gonzalez M.L."/>
            <person name="Marino-Ramirez L."/>
            <person name="Landsman D."/>
            <person name="Rodriguez-Kessler M."/>
            <person name="Delgado-Sanchez P."/>
        </authorList>
    </citation>
    <scope>NUCLEOTIDE SEQUENCE</scope>
    <source>
        <tissue evidence="1">Cladode</tissue>
    </source>
</reference>
<proteinExistence type="predicted"/>
<dbReference type="AlphaFoldDB" id="A0A7C9DWG7"/>
<sequence>MISTTNNQITKTIRPSALTVFSLWAKNKVEKLNHRIVINCCLGGPRNSSFILCSKIQITAPTIRKNAPVTAHICAVNGLKNAQALEYNFLTGATTTSPESV</sequence>
<evidence type="ECO:0000313" key="1">
    <source>
        <dbReference type="EMBL" id="MBA4653621.1"/>
    </source>
</evidence>
<organism evidence="1">
    <name type="scientific">Opuntia streptacantha</name>
    <name type="common">Prickly pear cactus</name>
    <name type="synonym">Opuntia cardona</name>
    <dbReference type="NCBI Taxonomy" id="393608"/>
    <lineage>
        <taxon>Eukaryota</taxon>
        <taxon>Viridiplantae</taxon>
        <taxon>Streptophyta</taxon>
        <taxon>Embryophyta</taxon>
        <taxon>Tracheophyta</taxon>
        <taxon>Spermatophyta</taxon>
        <taxon>Magnoliopsida</taxon>
        <taxon>eudicotyledons</taxon>
        <taxon>Gunneridae</taxon>
        <taxon>Pentapetalae</taxon>
        <taxon>Caryophyllales</taxon>
        <taxon>Cactineae</taxon>
        <taxon>Cactaceae</taxon>
        <taxon>Opuntioideae</taxon>
        <taxon>Opuntia</taxon>
    </lineage>
</organism>
<accession>A0A7C9DWG7</accession>